<keyword evidence="1" id="KW-0812">Transmembrane</keyword>
<comment type="caution">
    <text evidence="3">The sequence shown here is derived from an EMBL/GenBank/DDBJ whole genome shotgun (WGS) entry which is preliminary data.</text>
</comment>
<dbReference type="RefSeq" id="WP_193920323.1">
    <property type="nucleotide sequence ID" value="NZ_JADEWL010000032.1"/>
</dbReference>
<dbReference type="Pfam" id="PF21537">
    <property type="entry name" value="DUF1980_C"/>
    <property type="match status" value="1"/>
</dbReference>
<keyword evidence="1" id="KW-1133">Transmembrane helix</keyword>
<feature type="transmembrane region" description="Helical" evidence="1">
    <location>
        <begin position="12"/>
        <end position="36"/>
    </location>
</feature>
<dbReference type="AlphaFoldDB" id="A0A8J7K085"/>
<organism evidence="3 4">
    <name type="scientific">Plectonema cf. radiosum LEGE 06105</name>
    <dbReference type="NCBI Taxonomy" id="945769"/>
    <lineage>
        <taxon>Bacteria</taxon>
        <taxon>Bacillati</taxon>
        <taxon>Cyanobacteriota</taxon>
        <taxon>Cyanophyceae</taxon>
        <taxon>Oscillatoriophycideae</taxon>
        <taxon>Oscillatoriales</taxon>
        <taxon>Microcoleaceae</taxon>
        <taxon>Plectonema</taxon>
    </lineage>
</organism>
<dbReference type="InterPro" id="IPR015402">
    <property type="entry name" value="DUF1980"/>
</dbReference>
<reference evidence="3" key="1">
    <citation type="submission" date="2020-10" db="EMBL/GenBank/DDBJ databases">
        <authorList>
            <person name="Castelo-Branco R."/>
            <person name="Eusebio N."/>
            <person name="Adriana R."/>
            <person name="Vieira A."/>
            <person name="Brugerolle De Fraissinette N."/>
            <person name="Rezende De Castro R."/>
            <person name="Schneider M.P."/>
            <person name="Vasconcelos V."/>
            <person name="Leao P.N."/>
        </authorList>
    </citation>
    <scope>NUCLEOTIDE SEQUENCE</scope>
    <source>
        <strain evidence="3">LEGE 06105</strain>
    </source>
</reference>
<accession>A0A8J7K085</accession>
<dbReference type="PANTHER" id="PTHR40047:SF1">
    <property type="entry name" value="UPF0703 PROTEIN YCGQ"/>
    <property type="match status" value="1"/>
</dbReference>
<dbReference type="EMBL" id="JADEWL010000032">
    <property type="protein sequence ID" value="MBE9213421.1"/>
    <property type="molecule type" value="Genomic_DNA"/>
</dbReference>
<dbReference type="Proteomes" id="UP000620559">
    <property type="component" value="Unassembled WGS sequence"/>
</dbReference>
<evidence type="ECO:0000313" key="3">
    <source>
        <dbReference type="EMBL" id="MBE9213421.1"/>
    </source>
</evidence>
<dbReference type="InterPro" id="IPR048447">
    <property type="entry name" value="DUF1980_C"/>
</dbReference>
<dbReference type="PANTHER" id="PTHR40047">
    <property type="entry name" value="UPF0703 PROTEIN YCGQ"/>
    <property type="match status" value="1"/>
</dbReference>
<keyword evidence="4" id="KW-1185">Reference proteome</keyword>
<evidence type="ECO:0000313" key="4">
    <source>
        <dbReference type="Proteomes" id="UP000620559"/>
    </source>
</evidence>
<dbReference type="NCBIfam" id="TIGR03943">
    <property type="entry name" value="TIGR03943 family putative permease subunit"/>
    <property type="match status" value="1"/>
</dbReference>
<dbReference type="InterPro" id="IPR052955">
    <property type="entry name" value="UPF0703_membrane_permease"/>
</dbReference>
<name>A0A8J7K085_9CYAN</name>
<proteinExistence type="predicted"/>
<gene>
    <name evidence="3" type="ORF">IQ247_12215</name>
</gene>
<feature type="domain" description="DUF1980" evidence="2">
    <location>
        <begin position="154"/>
        <end position="258"/>
    </location>
</feature>
<keyword evidence="1" id="KW-0472">Membrane</keyword>
<evidence type="ECO:0000256" key="1">
    <source>
        <dbReference type="SAM" id="Phobius"/>
    </source>
</evidence>
<feature type="transmembrane region" description="Helical" evidence="1">
    <location>
        <begin position="48"/>
        <end position="68"/>
    </location>
</feature>
<protein>
    <submittedName>
        <fullName evidence="3">TIGR03943 family protein</fullName>
    </submittedName>
</protein>
<sequence>MSSRKQRRSKILNNLLPWLDVIAIVAWGFLMLKYWLTQELYLLIHPNYFALVVVAGIVLVIIGIAKGVELLRRPGVAANVQHMNLIPPRLGSILLIAVAIVGFVVAPPVFASDKALQKGVTDLSTGNSRLQPQSFRASIRPEERSLVDWSRTLSVYPEPDAYTGQKAKVTGFVIYPPDLSNEYLFLARFVLTCCAADAYPVGLPIKLPQGQTREQFKKDSWLEIEGKMATETLSGKRQLTVISNSVKPISRPKNPYSY</sequence>
<evidence type="ECO:0000259" key="2">
    <source>
        <dbReference type="Pfam" id="PF21537"/>
    </source>
</evidence>
<feature type="transmembrane region" description="Helical" evidence="1">
    <location>
        <begin position="89"/>
        <end position="110"/>
    </location>
</feature>